<evidence type="ECO:0000313" key="4">
    <source>
        <dbReference type="EMBL" id="CAD7228238.1"/>
    </source>
</evidence>
<feature type="region of interest" description="Disordered" evidence="3">
    <location>
        <begin position="57"/>
        <end position="92"/>
    </location>
</feature>
<dbReference type="InterPro" id="IPR034439">
    <property type="entry name" value="DH2-like"/>
</dbReference>
<feature type="compositionally biased region" description="Basic and acidic residues" evidence="3">
    <location>
        <begin position="83"/>
        <end position="92"/>
    </location>
</feature>
<protein>
    <submittedName>
        <fullName evidence="4">Uncharacterized protein</fullName>
    </submittedName>
</protein>
<dbReference type="PANTHER" id="PTHR41146:SF1">
    <property type="entry name" value="DIURETIC HORMONE CLASS 2"/>
    <property type="match status" value="1"/>
</dbReference>
<evidence type="ECO:0000256" key="1">
    <source>
        <dbReference type="ARBA" id="ARBA00004613"/>
    </source>
</evidence>
<dbReference type="AlphaFoldDB" id="A0A7R8ZQV7"/>
<reference evidence="4" key="1">
    <citation type="submission" date="2020-11" db="EMBL/GenBank/DDBJ databases">
        <authorList>
            <person name="Tran Van P."/>
        </authorList>
    </citation>
    <scope>NUCLEOTIDE SEQUENCE</scope>
</reference>
<dbReference type="PANTHER" id="PTHR41146">
    <property type="entry name" value="DIURETIC HORMONE CLASS 2"/>
    <property type="match status" value="1"/>
</dbReference>
<sequence length="202" mass="22911">MDRYRYKNHELGNHGMEGQTGGEGGRTPDGRRVLRKSILMIQRLLRIRRRMWCPASSSTRRISPGCAAEGKRSSPSSPVTSEENWKNSRDQDNQLETATFPDLPAVMENYREIPEDIVKFLHSEQKLQEALRNLMFATQETVIPRLLEAHDHEQRALRNRKLNTLHKRGLDFGTNRGYAGSVAARYLMGLALANSPSGPGKK</sequence>
<accession>A0A7R8ZQV7</accession>
<evidence type="ECO:0000256" key="2">
    <source>
        <dbReference type="ARBA" id="ARBA00022525"/>
    </source>
</evidence>
<feature type="region of interest" description="Disordered" evidence="3">
    <location>
        <begin position="1"/>
        <end position="30"/>
    </location>
</feature>
<dbReference type="GO" id="GO:0008613">
    <property type="term" value="F:diuretic hormone activity"/>
    <property type="evidence" value="ECO:0007669"/>
    <property type="project" value="InterPro"/>
</dbReference>
<comment type="subcellular location">
    <subcellularLocation>
        <location evidence="1">Secreted</location>
    </subcellularLocation>
</comment>
<dbReference type="GO" id="GO:0007589">
    <property type="term" value="P:body fluid secretion"/>
    <property type="evidence" value="ECO:0007669"/>
    <property type="project" value="InterPro"/>
</dbReference>
<organism evidence="4">
    <name type="scientific">Cyprideis torosa</name>
    <dbReference type="NCBI Taxonomy" id="163714"/>
    <lineage>
        <taxon>Eukaryota</taxon>
        <taxon>Metazoa</taxon>
        <taxon>Ecdysozoa</taxon>
        <taxon>Arthropoda</taxon>
        <taxon>Crustacea</taxon>
        <taxon>Oligostraca</taxon>
        <taxon>Ostracoda</taxon>
        <taxon>Podocopa</taxon>
        <taxon>Podocopida</taxon>
        <taxon>Cytherocopina</taxon>
        <taxon>Cytheroidea</taxon>
        <taxon>Cytherideidae</taxon>
        <taxon>Cyprideis</taxon>
    </lineage>
</organism>
<dbReference type="OrthoDB" id="6495587at2759"/>
<dbReference type="GO" id="GO:0001664">
    <property type="term" value="F:G protein-coupled receptor binding"/>
    <property type="evidence" value="ECO:0007669"/>
    <property type="project" value="TreeGrafter"/>
</dbReference>
<keyword evidence="2" id="KW-0964">Secreted</keyword>
<dbReference type="EMBL" id="OB661447">
    <property type="protein sequence ID" value="CAD7228238.1"/>
    <property type="molecule type" value="Genomic_DNA"/>
</dbReference>
<dbReference type="GO" id="GO:0005615">
    <property type="term" value="C:extracellular space"/>
    <property type="evidence" value="ECO:0007669"/>
    <property type="project" value="TreeGrafter"/>
</dbReference>
<proteinExistence type="predicted"/>
<evidence type="ECO:0000256" key="3">
    <source>
        <dbReference type="SAM" id="MobiDB-lite"/>
    </source>
</evidence>
<feature type="compositionally biased region" description="Basic and acidic residues" evidence="3">
    <location>
        <begin position="1"/>
        <end position="12"/>
    </location>
</feature>
<name>A0A7R8ZQV7_9CRUS</name>
<gene>
    <name evidence="4" type="ORF">CTOB1V02_LOCUS6126</name>
</gene>
<feature type="compositionally biased region" description="Polar residues" evidence="3">
    <location>
        <begin position="73"/>
        <end position="82"/>
    </location>
</feature>